<reference evidence="2 3" key="1">
    <citation type="submission" date="2017-05" db="EMBL/GenBank/DDBJ databases">
        <authorList>
            <person name="Varghese N."/>
            <person name="Submissions S."/>
        </authorList>
    </citation>
    <scope>NUCLEOTIDE SEQUENCE [LARGE SCALE GENOMIC DNA]</scope>
    <source>
        <strain evidence="2 3">DSM 26001</strain>
    </source>
</reference>
<sequence length="390" mass="43214">MDKATLAGMSMPLQKKTAVYWLVSVLMLLVIYKRLMPLESGDMQSFLYPWFSAILAGGYAAMAGDYANYSPPYLYLLGLASLFSPLASPIVLIKSVSIVFTFAGAAVFGLIVMEVSRNRNLALTSACFFPLIPSVAVNAAWWGQCDVIYTTFLLAAFWASIRRAPLQVVIFFGIAFSFKAQAIFFTPYLLYLVLKKELPWRYLLLIPVIYACMMLPAWLAGRPAAELASIYVNQGGYYKSLAMNAPNPWAIIEKYHLMPYAAGVLLGAAATVAASLFLVRKSLLSKYDEVTVKLWLVTMSTLASPYLLPKMHDRYFFPADVFTVLLCVIFPRYRIAAISMQIASVLVALAFLKTPDARSSLSVVASVFSSIALFWLLFKPPVSMRSEAAR</sequence>
<proteinExistence type="predicted"/>
<evidence type="ECO:0000313" key="2">
    <source>
        <dbReference type="EMBL" id="SMP56067.1"/>
    </source>
</evidence>
<dbReference type="Proteomes" id="UP001158049">
    <property type="component" value="Unassembled WGS sequence"/>
</dbReference>
<keyword evidence="1" id="KW-0472">Membrane</keyword>
<protein>
    <submittedName>
        <fullName evidence="2">Mannosyltransferase related to Gpi18</fullName>
    </submittedName>
</protein>
<evidence type="ECO:0000313" key="3">
    <source>
        <dbReference type="Proteomes" id="UP001158049"/>
    </source>
</evidence>
<feature type="transmembrane region" description="Helical" evidence="1">
    <location>
        <begin position="47"/>
        <end position="67"/>
    </location>
</feature>
<dbReference type="GO" id="GO:0016757">
    <property type="term" value="F:glycosyltransferase activity"/>
    <property type="evidence" value="ECO:0007669"/>
    <property type="project" value="UniProtKB-KW"/>
</dbReference>
<evidence type="ECO:0000256" key="1">
    <source>
        <dbReference type="SAM" id="Phobius"/>
    </source>
</evidence>
<keyword evidence="1" id="KW-0812">Transmembrane</keyword>
<feature type="transmembrane region" description="Helical" evidence="1">
    <location>
        <begin position="98"/>
        <end position="115"/>
    </location>
</feature>
<name>A0ABY1Q2P9_9BURK</name>
<keyword evidence="2" id="KW-0808">Transferase</keyword>
<feature type="transmembrane region" description="Helical" evidence="1">
    <location>
        <begin position="18"/>
        <end position="35"/>
    </location>
</feature>
<accession>A0ABY1Q2P9</accession>
<feature type="transmembrane region" description="Helical" evidence="1">
    <location>
        <begin position="170"/>
        <end position="190"/>
    </location>
</feature>
<feature type="transmembrane region" description="Helical" evidence="1">
    <location>
        <begin position="290"/>
        <end position="308"/>
    </location>
</feature>
<organism evidence="2 3">
    <name type="scientific">Noviherbaspirillum suwonense</name>
    <dbReference type="NCBI Taxonomy" id="1224511"/>
    <lineage>
        <taxon>Bacteria</taxon>
        <taxon>Pseudomonadati</taxon>
        <taxon>Pseudomonadota</taxon>
        <taxon>Betaproteobacteria</taxon>
        <taxon>Burkholderiales</taxon>
        <taxon>Oxalobacteraceae</taxon>
        <taxon>Noviherbaspirillum</taxon>
    </lineage>
</organism>
<comment type="caution">
    <text evidence="2">The sequence shown here is derived from an EMBL/GenBank/DDBJ whole genome shotgun (WGS) entry which is preliminary data.</text>
</comment>
<feature type="transmembrane region" description="Helical" evidence="1">
    <location>
        <begin position="121"/>
        <end position="140"/>
    </location>
</feature>
<keyword evidence="3" id="KW-1185">Reference proteome</keyword>
<feature type="transmembrane region" description="Helical" evidence="1">
    <location>
        <begin position="335"/>
        <end position="352"/>
    </location>
</feature>
<gene>
    <name evidence="2" type="ORF">SAMN06295970_104290</name>
</gene>
<feature type="transmembrane region" description="Helical" evidence="1">
    <location>
        <begin position="358"/>
        <end position="378"/>
    </location>
</feature>
<feature type="transmembrane region" description="Helical" evidence="1">
    <location>
        <begin position="202"/>
        <end position="221"/>
    </location>
</feature>
<feature type="transmembrane region" description="Helical" evidence="1">
    <location>
        <begin position="257"/>
        <end position="278"/>
    </location>
</feature>
<keyword evidence="2" id="KW-0328">Glycosyltransferase</keyword>
<keyword evidence="1" id="KW-1133">Transmembrane helix</keyword>
<dbReference type="RefSeq" id="WP_283441850.1">
    <property type="nucleotide sequence ID" value="NZ_FXUL01000004.1"/>
</dbReference>
<dbReference type="EMBL" id="FXUL01000004">
    <property type="protein sequence ID" value="SMP56067.1"/>
    <property type="molecule type" value="Genomic_DNA"/>
</dbReference>